<dbReference type="EMBL" id="FOCE01000001">
    <property type="protein sequence ID" value="SEM51279.1"/>
    <property type="molecule type" value="Genomic_DNA"/>
</dbReference>
<feature type="region of interest" description="Disordered" evidence="5">
    <location>
        <begin position="438"/>
        <end position="472"/>
    </location>
</feature>
<dbReference type="PIRSF" id="PIRSF031802">
    <property type="entry name" value="UCP031802"/>
    <property type="match status" value="1"/>
</dbReference>
<reference evidence="8 9" key="1">
    <citation type="submission" date="2016-10" db="EMBL/GenBank/DDBJ databases">
        <authorList>
            <person name="de Groot N.N."/>
        </authorList>
    </citation>
    <scope>NUCLEOTIDE SEQUENCE [LARGE SCALE GENOMIC DNA]</scope>
    <source>
        <strain evidence="8 9">DSM 3857</strain>
    </source>
</reference>
<keyword evidence="3 6" id="KW-1133">Transmembrane helix</keyword>
<dbReference type="InterPro" id="IPR016982">
    <property type="entry name" value="Mms48"/>
</dbReference>
<feature type="domain" description="HemY N-terminal" evidence="7">
    <location>
        <begin position="30"/>
        <end position="143"/>
    </location>
</feature>
<dbReference type="OrthoDB" id="9798343at2"/>
<comment type="subcellular location">
    <subcellularLocation>
        <location evidence="1">Membrane</location>
    </subcellularLocation>
</comment>
<feature type="compositionally biased region" description="Pro residues" evidence="5">
    <location>
        <begin position="456"/>
        <end position="467"/>
    </location>
</feature>
<dbReference type="InterPro" id="IPR010817">
    <property type="entry name" value="HemY_N"/>
</dbReference>
<evidence type="ECO:0000259" key="7">
    <source>
        <dbReference type="Pfam" id="PF07219"/>
    </source>
</evidence>
<dbReference type="GO" id="GO:0016020">
    <property type="term" value="C:membrane"/>
    <property type="evidence" value="ECO:0007669"/>
    <property type="project" value="UniProtKB-SubCell"/>
</dbReference>
<organism evidence="8 9">
    <name type="scientific">Gemmobacter aquatilis</name>
    <dbReference type="NCBI Taxonomy" id="933059"/>
    <lineage>
        <taxon>Bacteria</taxon>
        <taxon>Pseudomonadati</taxon>
        <taxon>Pseudomonadota</taxon>
        <taxon>Alphaproteobacteria</taxon>
        <taxon>Rhodobacterales</taxon>
        <taxon>Paracoccaceae</taxon>
        <taxon>Gemmobacter</taxon>
    </lineage>
</organism>
<evidence type="ECO:0000256" key="1">
    <source>
        <dbReference type="ARBA" id="ARBA00004370"/>
    </source>
</evidence>
<keyword evidence="9" id="KW-1185">Reference proteome</keyword>
<dbReference type="STRING" id="933059.SAMN04488103_101351"/>
<evidence type="ECO:0000256" key="4">
    <source>
        <dbReference type="ARBA" id="ARBA00023136"/>
    </source>
</evidence>
<dbReference type="Pfam" id="PF07219">
    <property type="entry name" value="HemY_N"/>
    <property type="match status" value="1"/>
</dbReference>
<evidence type="ECO:0000256" key="5">
    <source>
        <dbReference type="SAM" id="MobiDB-lite"/>
    </source>
</evidence>
<dbReference type="SUPFAM" id="SSF48452">
    <property type="entry name" value="TPR-like"/>
    <property type="match status" value="1"/>
</dbReference>
<evidence type="ECO:0000313" key="9">
    <source>
        <dbReference type="Proteomes" id="UP000198761"/>
    </source>
</evidence>
<sequence length="485" mass="51930">MIWTLVKVLLFFAAVAGITYGATLLLETDGGLHITAAGYEFTLGPLQAVVGLLLLMLALWLLLLVIGFLTATLRFLNGDETALSRYFDRNRERRGYQALSEGLVALASGENRVAMSRAVKAEKLLAKPELTTLLVAQAAEAAGDGARATAAYKALLEHEATRFVGIRGLLAQKVHEGDTETALKLAEKAFALKPRHLETQDILLKLQADAQDWKGARATLGAKARAGGLSKDLFRRRDAVLALQEAKTVMDASTSIEAREAAIAANKQSPDLIPAAAMAAHSMALAGDTKGATRVIRKAWEMQPHPDLAAAFAGIEPEETPEARLKRFRVLTELHPDHPETRMLKAELLIAAEDFPGARRALGDLVDTKPTGRALALMAAVERGEGGDEAAVRGWLAKALVAPRGPQWCCDKCHAIHAEWGPICENCGGFDTLSWREPPQTATPSPTGSELLPLLVTPPAPPAPAPEPAEEPEVIDLAAIARRAN</sequence>
<dbReference type="Proteomes" id="UP000198761">
    <property type="component" value="Unassembled WGS sequence"/>
</dbReference>
<evidence type="ECO:0000256" key="3">
    <source>
        <dbReference type="ARBA" id="ARBA00022989"/>
    </source>
</evidence>
<evidence type="ECO:0000256" key="6">
    <source>
        <dbReference type="SAM" id="Phobius"/>
    </source>
</evidence>
<gene>
    <name evidence="8" type="ORF">SAMN04488103_101351</name>
</gene>
<evidence type="ECO:0000313" key="8">
    <source>
        <dbReference type="EMBL" id="SEM51279.1"/>
    </source>
</evidence>
<dbReference type="AlphaFoldDB" id="A0A1H7Z1B5"/>
<keyword evidence="4 6" id="KW-0472">Membrane</keyword>
<dbReference type="InterPro" id="IPR011990">
    <property type="entry name" value="TPR-like_helical_dom_sf"/>
</dbReference>
<protein>
    <submittedName>
        <fullName evidence="8">HemY protein</fullName>
    </submittedName>
</protein>
<accession>A0A1H7Z1B5</accession>
<dbReference type="RefSeq" id="WP_091295880.1">
    <property type="nucleotide sequence ID" value="NZ_FOCE01000001.1"/>
</dbReference>
<dbReference type="Gene3D" id="1.25.40.10">
    <property type="entry name" value="Tetratricopeptide repeat domain"/>
    <property type="match status" value="1"/>
</dbReference>
<proteinExistence type="predicted"/>
<evidence type="ECO:0000256" key="2">
    <source>
        <dbReference type="ARBA" id="ARBA00022692"/>
    </source>
</evidence>
<name>A0A1H7Z1B5_9RHOB</name>
<feature type="transmembrane region" description="Helical" evidence="6">
    <location>
        <begin position="45"/>
        <end position="69"/>
    </location>
</feature>
<keyword evidence="2 6" id="KW-0812">Transmembrane</keyword>